<dbReference type="SUPFAM" id="SSF158544">
    <property type="entry name" value="GspK insert domain-like"/>
    <property type="match status" value="1"/>
</dbReference>
<dbReference type="Gene3D" id="1.10.40.60">
    <property type="entry name" value="EpsJ-like"/>
    <property type="match status" value="1"/>
</dbReference>
<evidence type="ECO:0000256" key="8">
    <source>
        <dbReference type="ARBA" id="ARBA00022989"/>
    </source>
</evidence>
<evidence type="ECO:0000256" key="2">
    <source>
        <dbReference type="ARBA" id="ARBA00007246"/>
    </source>
</evidence>
<sequence>MISENKNNRGIALFIVLWILVLLSVIAGEFCNAMRTGIFMTRNFKEETQAYYIAKAGLNIGISELMKNDPVFQKKAETDIKDQDEEIQWRVNAPIPFVDFGEGAFQVKISNESGKININRADRNLMILLLNKFELDDKDKNTIIDSILDWRDKDDLHRLNGAENAYYQSLAQPYNAKNNDFDSIEELLLVKGISPEIFKGMRSMVTVYPKTDIENKPGQKQDEEKFDYNKININAVSSDVLSAFPLITEEHIQAINEFRQEKDFRSVSQLFPIIDQDVYNSISPYLSVQLSPVFTISSSGTIINSKTTRAVKAVIEIDDRHNNKYHIIQWTDRLEY</sequence>
<proteinExistence type="inferred from homology"/>
<dbReference type="InterPro" id="IPR049031">
    <property type="entry name" value="T2SSK_SAM-like_1st"/>
</dbReference>
<evidence type="ECO:0000256" key="5">
    <source>
        <dbReference type="ARBA" id="ARBA00022519"/>
    </source>
</evidence>
<keyword evidence="6" id="KW-0812">Transmembrane</keyword>
<dbReference type="InterPro" id="IPR010994">
    <property type="entry name" value="RuvA_2-like"/>
</dbReference>
<keyword evidence="5" id="KW-0997">Cell inner membrane</keyword>
<reference evidence="11" key="1">
    <citation type="journal article" date="2021" name="Microb. Physiol.">
        <title>Proteogenomic Insights into the Physiology of Marine, Sulfate-Reducing, Filamentous Desulfonema limicola and Desulfonema magnum.</title>
        <authorList>
            <person name="Schnaars V."/>
            <person name="Wohlbrand L."/>
            <person name="Scheve S."/>
            <person name="Hinrichs C."/>
            <person name="Reinhardt R."/>
            <person name="Rabus R."/>
        </authorList>
    </citation>
    <scope>NUCLEOTIDE SEQUENCE</scope>
    <source>
        <strain evidence="11">5ac10</strain>
    </source>
</reference>
<evidence type="ECO:0000259" key="10">
    <source>
        <dbReference type="Pfam" id="PF21687"/>
    </source>
</evidence>
<dbReference type="PANTHER" id="PTHR38831">
    <property type="entry name" value="TYPE II SECRETION SYSTEM PROTEIN K"/>
    <property type="match status" value="1"/>
</dbReference>
<evidence type="ECO:0000256" key="9">
    <source>
        <dbReference type="ARBA" id="ARBA00023136"/>
    </source>
</evidence>
<evidence type="ECO:0000256" key="1">
    <source>
        <dbReference type="ARBA" id="ARBA00004533"/>
    </source>
</evidence>
<dbReference type="Pfam" id="PF21687">
    <property type="entry name" value="T2SSK_1st"/>
    <property type="match status" value="1"/>
</dbReference>
<comment type="similarity">
    <text evidence="2">Belongs to the GSP K family.</text>
</comment>
<evidence type="ECO:0000313" key="12">
    <source>
        <dbReference type="Proteomes" id="UP000663720"/>
    </source>
</evidence>
<comment type="subcellular location">
    <subcellularLocation>
        <location evidence="1">Cell inner membrane</location>
    </subcellularLocation>
</comment>
<evidence type="ECO:0000256" key="3">
    <source>
        <dbReference type="ARBA" id="ARBA00022448"/>
    </source>
</evidence>
<evidence type="ECO:0000256" key="7">
    <source>
        <dbReference type="ARBA" id="ARBA00022927"/>
    </source>
</evidence>
<dbReference type="Proteomes" id="UP000663720">
    <property type="component" value="Chromosome"/>
</dbReference>
<evidence type="ECO:0000256" key="4">
    <source>
        <dbReference type="ARBA" id="ARBA00022475"/>
    </source>
</evidence>
<dbReference type="InterPro" id="IPR005628">
    <property type="entry name" value="GspK"/>
</dbReference>
<keyword evidence="3" id="KW-0813">Transport</keyword>
<dbReference type="SUPFAM" id="SSF47781">
    <property type="entry name" value="RuvA domain 2-like"/>
    <property type="match status" value="1"/>
</dbReference>
<evidence type="ECO:0000256" key="6">
    <source>
        <dbReference type="ARBA" id="ARBA00022692"/>
    </source>
</evidence>
<keyword evidence="12" id="KW-1185">Reference proteome</keyword>
<dbReference type="PIRSF" id="PIRSF002786">
    <property type="entry name" value="XcpX"/>
    <property type="match status" value="1"/>
</dbReference>
<dbReference type="GO" id="GO:0009306">
    <property type="term" value="P:protein secretion"/>
    <property type="evidence" value="ECO:0007669"/>
    <property type="project" value="InterPro"/>
</dbReference>
<dbReference type="InterPro" id="IPR038072">
    <property type="entry name" value="GspK_central_sf"/>
</dbReference>
<gene>
    <name evidence="11" type="ORF">dnl_29270</name>
</gene>
<evidence type="ECO:0000313" key="11">
    <source>
        <dbReference type="EMBL" id="QTA80617.1"/>
    </source>
</evidence>
<dbReference type="PANTHER" id="PTHR38831:SF2">
    <property type="entry name" value="TYPE II SECRETION SYSTEM PROTEIN K"/>
    <property type="match status" value="1"/>
</dbReference>
<protein>
    <submittedName>
        <fullName evidence="11">Type II secretion system protein, protein K</fullName>
    </submittedName>
</protein>
<dbReference type="EMBL" id="CP061799">
    <property type="protein sequence ID" value="QTA80617.1"/>
    <property type="molecule type" value="Genomic_DNA"/>
</dbReference>
<keyword evidence="8" id="KW-1133">Transmembrane helix</keyword>
<feature type="domain" description="T2SS protein K first SAM-like" evidence="10">
    <location>
        <begin position="119"/>
        <end position="210"/>
    </location>
</feature>
<keyword evidence="9" id="KW-0472">Membrane</keyword>
<keyword evidence="7" id="KW-0653">Protein transport</keyword>
<dbReference type="RefSeq" id="WP_207692250.1">
    <property type="nucleotide sequence ID" value="NZ_CP061799.1"/>
</dbReference>
<accession>A0A975B880</accession>
<dbReference type="AlphaFoldDB" id="A0A975B880"/>
<dbReference type="KEGG" id="dli:dnl_29270"/>
<name>A0A975B880_9BACT</name>
<dbReference type="GO" id="GO:0005886">
    <property type="term" value="C:plasma membrane"/>
    <property type="evidence" value="ECO:0007669"/>
    <property type="project" value="UniProtKB-SubCell"/>
</dbReference>
<organism evidence="11 12">
    <name type="scientific">Desulfonema limicola</name>
    <dbReference type="NCBI Taxonomy" id="45656"/>
    <lineage>
        <taxon>Bacteria</taxon>
        <taxon>Pseudomonadati</taxon>
        <taxon>Thermodesulfobacteriota</taxon>
        <taxon>Desulfobacteria</taxon>
        <taxon>Desulfobacterales</taxon>
        <taxon>Desulfococcaceae</taxon>
        <taxon>Desulfonema</taxon>
    </lineage>
</organism>
<keyword evidence="4" id="KW-1003">Cell membrane</keyword>